<keyword evidence="4" id="KW-1185">Reference proteome</keyword>
<keyword evidence="2" id="KW-0472">Membrane</keyword>
<keyword evidence="2" id="KW-1133">Transmembrane helix</keyword>
<dbReference type="Proteomes" id="UP001243364">
    <property type="component" value="Unassembled WGS sequence"/>
</dbReference>
<evidence type="ECO:0000313" key="4">
    <source>
        <dbReference type="Proteomes" id="UP001243364"/>
    </source>
</evidence>
<gene>
    <name evidence="3" type="ORF">QFZ56_007655</name>
</gene>
<keyword evidence="2" id="KW-0812">Transmembrane</keyword>
<feature type="transmembrane region" description="Helical" evidence="2">
    <location>
        <begin position="36"/>
        <end position="55"/>
    </location>
</feature>
<evidence type="ECO:0000313" key="3">
    <source>
        <dbReference type="EMBL" id="MDQ0688692.1"/>
    </source>
</evidence>
<organism evidence="3 4">
    <name type="scientific">Streptomyces achromogenes</name>
    <dbReference type="NCBI Taxonomy" id="67255"/>
    <lineage>
        <taxon>Bacteria</taxon>
        <taxon>Bacillati</taxon>
        <taxon>Actinomycetota</taxon>
        <taxon>Actinomycetes</taxon>
        <taxon>Kitasatosporales</taxon>
        <taxon>Streptomycetaceae</taxon>
        <taxon>Streptomyces</taxon>
    </lineage>
</organism>
<sequence length="72" mass="7568">MAPDGYGDAGDRAGEGGGDRPDSSPDPHRPGPADSFWVGVLVLIVVVLLLTVLVAHMDWTPGDPTNNMPPYK</sequence>
<protein>
    <submittedName>
        <fullName evidence="3">Uncharacterized protein</fullName>
    </submittedName>
</protein>
<accession>A0ABU0QDG8</accession>
<feature type="compositionally biased region" description="Basic and acidic residues" evidence="1">
    <location>
        <begin position="9"/>
        <end position="31"/>
    </location>
</feature>
<comment type="caution">
    <text evidence="3">The sequence shown here is derived from an EMBL/GenBank/DDBJ whole genome shotgun (WGS) entry which is preliminary data.</text>
</comment>
<dbReference type="EMBL" id="JAUSYA010000001">
    <property type="protein sequence ID" value="MDQ0688692.1"/>
    <property type="molecule type" value="Genomic_DNA"/>
</dbReference>
<reference evidence="3 4" key="1">
    <citation type="submission" date="2023-07" db="EMBL/GenBank/DDBJ databases">
        <title>Comparative genomics of wheat-associated soil bacteria to identify genetic determinants of phenazine resistance.</title>
        <authorList>
            <person name="Mouncey N."/>
        </authorList>
    </citation>
    <scope>NUCLEOTIDE SEQUENCE [LARGE SCALE GENOMIC DNA]</scope>
    <source>
        <strain evidence="3 4">W4I19-2</strain>
    </source>
</reference>
<evidence type="ECO:0000256" key="1">
    <source>
        <dbReference type="SAM" id="MobiDB-lite"/>
    </source>
</evidence>
<dbReference type="RefSeq" id="WP_307049411.1">
    <property type="nucleotide sequence ID" value="NZ_JAUSYA010000001.1"/>
</dbReference>
<proteinExistence type="predicted"/>
<name>A0ABU0QDG8_STRAH</name>
<evidence type="ECO:0000256" key="2">
    <source>
        <dbReference type="SAM" id="Phobius"/>
    </source>
</evidence>
<feature type="region of interest" description="Disordered" evidence="1">
    <location>
        <begin position="1"/>
        <end position="32"/>
    </location>
</feature>